<name>A0A5N5VAS7_MYCPH</name>
<reference evidence="2 3" key="1">
    <citation type="submission" date="2012-10" db="EMBL/GenBank/DDBJ databases">
        <title>The draft sequence of the Mycobacterium pheli genome.</title>
        <authorList>
            <person name="Pettersson B.M.F."/>
            <person name="Das S."/>
            <person name="Dasgupta S."/>
            <person name="Bhattacharya A."/>
            <person name="Kirsebom L.A."/>
        </authorList>
    </citation>
    <scope>NUCLEOTIDE SEQUENCE [LARGE SCALE GENOMIC DNA]</scope>
    <source>
        <strain evidence="2 3">CCUG 21000</strain>
    </source>
</reference>
<keyword evidence="3" id="KW-1185">Reference proteome</keyword>
<organism evidence="2 3">
    <name type="scientific">Mycolicibacterium phlei DSM 43239 = CCUG 21000</name>
    <dbReference type="NCBI Taxonomy" id="1226750"/>
    <lineage>
        <taxon>Bacteria</taxon>
        <taxon>Bacillati</taxon>
        <taxon>Actinomycetota</taxon>
        <taxon>Actinomycetes</taxon>
        <taxon>Mycobacteriales</taxon>
        <taxon>Mycobacteriaceae</taxon>
        <taxon>Mycolicibacterium</taxon>
    </lineage>
</organism>
<protein>
    <recommendedName>
        <fullName evidence="4">Cardiolipin synthase N-terminal domain-containing protein</fullName>
    </recommendedName>
</protein>
<gene>
    <name evidence="2" type="ORF">MPHL21000_04365</name>
</gene>
<evidence type="ECO:0000256" key="1">
    <source>
        <dbReference type="SAM" id="Phobius"/>
    </source>
</evidence>
<evidence type="ECO:0000313" key="3">
    <source>
        <dbReference type="Proteomes" id="UP000325690"/>
    </source>
</evidence>
<keyword evidence="1" id="KW-1133">Transmembrane helix</keyword>
<keyword evidence="1" id="KW-0812">Transmembrane</keyword>
<dbReference type="Proteomes" id="UP000325690">
    <property type="component" value="Unassembled WGS sequence"/>
</dbReference>
<proteinExistence type="predicted"/>
<evidence type="ECO:0008006" key="4">
    <source>
        <dbReference type="Google" id="ProtNLM"/>
    </source>
</evidence>
<keyword evidence="1" id="KW-0472">Membrane</keyword>
<sequence length="81" mass="8620">MAGKAVKRWSDLSPQAKVVIVVGAGLDAGLRAWALRDLASRRPADVRGPKWVWRGALGLLSSFGAAPAAYLLLGRRRSSHG</sequence>
<dbReference type="EMBL" id="ANBP01000003">
    <property type="protein sequence ID" value="KAB7759044.1"/>
    <property type="molecule type" value="Genomic_DNA"/>
</dbReference>
<feature type="transmembrane region" description="Helical" evidence="1">
    <location>
        <begin position="51"/>
        <end position="73"/>
    </location>
</feature>
<comment type="caution">
    <text evidence="2">The sequence shown here is derived from an EMBL/GenBank/DDBJ whole genome shotgun (WGS) entry which is preliminary data.</text>
</comment>
<dbReference type="AlphaFoldDB" id="A0A5N5VAS7"/>
<accession>A0A5N5VAS7</accession>
<evidence type="ECO:0000313" key="2">
    <source>
        <dbReference type="EMBL" id="KAB7759044.1"/>
    </source>
</evidence>